<dbReference type="Pfam" id="PF13561">
    <property type="entry name" value="adh_short_C2"/>
    <property type="match status" value="1"/>
</dbReference>
<dbReference type="NCBIfam" id="NF006598">
    <property type="entry name" value="PRK09135.1"/>
    <property type="match status" value="1"/>
</dbReference>
<evidence type="ECO:0000313" key="3">
    <source>
        <dbReference type="EMBL" id="MBF6025263.1"/>
    </source>
</evidence>
<dbReference type="GO" id="GO:0047040">
    <property type="term" value="F:pteridine reductase activity"/>
    <property type="evidence" value="ECO:0007669"/>
    <property type="project" value="UniProtKB-EC"/>
</dbReference>
<reference evidence="3 4" key="1">
    <citation type="submission" date="2020-11" db="EMBL/GenBank/DDBJ databases">
        <title>Draft Genome Sequence and Secondary Metabolite Biosynthetic Potential of the Lysobacter niastensis Type strain DSM 18481.</title>
        <authorList>
            <person name="Turrini P."/>
            <person name="Artuso I."/>
            <person name="Tescari M."/>
            <person name="Lugli G.A."/>
            <person name="Frangipani E."/>
            <person name="Ventura M."/>
            <person name="Visca P."/>
        </authorList>
    </citation>
    <scope>NUCLEOTIDE SEQUENCE [LARGE SCALE GENOMIC DNA]</scope>
    <source>
        <strain evidence="3 4">DSM 18481</strain>
    </source>
</reference>
<dbReference type="InterPro" id="IPR036291">
    <property type="entry name" value="NAD(P)-bd_dom_sf"/>
</dbReference>
<dbReference type="EC" id="1.5.1.33" evidence="3"/>
<gene>
    <name evidence="3" type="ORF">IU514_14610</name>
</gene>
<dbReference type="Proteomes" id="UP001429984">
    <property type="component" value="Unassembled WGS sequence"/>
</dbReference>
<name>A0ABS0BAF2_9GAMM</name>
<dbReference type="PRINTS" id="PR00081">
    <property type="entry name" value="GDHRDH"/>
</dbReference>
<sequence length="248" mass="26557">MPAASSHPVVLVTGAARRIGAAIARTLHGAGYDIALHHRHSERDAQALADELEARRAGSTLLLQADLVEFDRIPELIAHTVGRFGRLDALVNNASTFVTSPLGTTTPALWDEVLASNARAPFFLAQAAMPHLQARRGAIVNITDIYGERPLRDHAVYCMAKAALLMMTRSLALELGPGVRVNAVSPGAILWPQDSSDTAAQQAMLARTPLGRTGTPEEVAEAVRWLLQDAHYSTGQVLHLDGGRMLTA</sequence>
<comment type="caution">
    <text evidence="3">The sequence shown here is derived from an EMBL/GenBank/DDBJ whole genome shotgun (WGS) entry which is preliminary data.</text>
</comment>
<organism evidence="3 4">
    <name type="scientific">Lysobacter niastensis</name>
    <dbReference type="NCBI Taxonomy" id="380629"/>
    <lineage>
        <taxon>Bacteria</taxon>
        <taxon>Pseudomonadati</taxon>
        <taxon>Pseudomonadota</taxon>
        <taxon>Gammaproteobacteria</taxon>
        <taxon>Lysobacterales</taxon>
        <taxon>Lysobacteraceae</taxon>
        <taxon>Lysobacter</taxon>
    </lineage>
</organism>
<evidence type="ECO:0000256" key="2">
    <source>
        <dbReference type="ARBA" id="ARBA00023002"/>
    </source>
</evidence>
<evidence type="ECO:0000313" key="4">
    <source>
        <dbReference type="Proteomes" id="UP001429984"/>
    </source>
</evidence>
<protein>
    <submittedName>
        <fullName evidence="3">Pteridine reductase</fullName>
        <ecNumber evidence="3">1.5.1.33</ecNumber>
    </submittedName>
</protein>
<dbReference type="InterPro" id="IPR002347">
    <property type="entry name" value="SDR_fam"/>
</dbReference>
<dbReference type="PRINTS" id="PR00080">
    <property type="entry name" value="SDRFAMILY"/>
</dbReference>
<dbReference type="Gene3D" id="3.40.50.720">
    <property type="entry name" value="NAD(P)-binding Rossmann-like Domain"/>
    <property type="match status" value="1"/>
</dbReference>
<dbReference type="EMBL" id="JADLZT010000008">
    <property type="protein sequence ID" value="MBF6025263.1"/>
    <property type="molecule type" value="Genomic_DNA"/>
</dbReference>
<dbReference type="SUPFAM" id="SSF51735">
    <property type="entry name" value="NAD(P)-binding Rossmann-fold domains"/>
    <property type="match status" value="1"/>
</dbReference>
<dbReference type="InterPro" id="IPR020904">
    <property type="entry name" value="Sc_DH/Rdtase_CS"/>
</dbReference>
<dbReference type="PROSITE" id="PS00061">
    <property type="entry name" value="ADH_SHORT"/>
    <property type="match status" value="1"/>
</dbReference>
<dbReference type="RefSeq" id="WP_194931873.1">
    <property type="nucleotide sequence ID" value="NZ_JADLZT010000008.1"/>
</dbReference>
<comment type="similarity">
    <text evidence="1">Belongs to the short-chain dehydrogenases/reductases (SDR) family.</text>
</comment>
<accession>A0ABS0BAF2</accession>
<keyword evidence="2 3" id="KW-0560">Oxidoreductase</keyword>
<keyword evidence="4" id="KW-1185">Reference proteome</keyword>
<dbReference type="PANTHER" id="PTHR43639">
    <property type="entry name" value="OXIDOREDUCTASE, SHORT-CHAIN DEHYDROGENASE/REDUCTASE FAMILY (AFU_ORTHOLOGUE AFUA_5G02870)"/>
    <property type="match status" value="1"/>
</dbReference>
<proteinExistence type="inferred from homology"/>
<dbReference type="PANTHER" id="PTHR43639:SF1">
    <property type="entry name" value="SHORT-CHAIN DEHYDROGENASE_REDUCTASE FAMILY PROTEIN"/>
    <property type="match status" value="1"/>
</dbReference>
<evidence type="ECO:0000256" key="1">
    <source>
        <dbReference type="ARBA" id="ARBA00006484"/>
    </source>
</evidence>